<dbReference type="InterPro" id="IPR009057">
    <property type="entry name" value="Homeodomain-like_sf"/>
</dbReference>
<dbReference type="EMBL" id="AMQN01006253">
    <property type="status" value="NOT_ANNOTATED_CDS"/>
    <property type="molecule type" value="Genomic_DNA"/>
</dbReference>
<evidence type="ECO:0000313" key="8">
    <source>
        <dbReference type="Proteomes" id="UP000014760"/>
    </source>
</evidence>
<dbReference type="InterPro" id="IPR001356">
    <property type="entry name" value="HD"/>
</dbReference>
<evidence type="ECO:0000256" key="1">
    <source>
        <dbReference type="ARBA" id="ARBA00023125"/>
    </source>
</evidence>
<evidence type="ECO:0000256" key="4">
    <source>
        <dbReference type="PROSITE-ProRule" id="PRU00108"/>
    </source>
</evidence>
<dbReference type="OrthoDB" id="5399138at2759"/>
<dbReference type="PANTHER" id="PTHR11850">
    <property type="entry name" value="HOMEOBOX PROTEIN TRANSCRIPTION FACTORS"/>
    <property type="match status" value="1"/>
</dbReference>
<keyword evidence="1 4" id="KW-0238">DNA-binding</keyword>
<dbReference type="InterPro" id="IPR008422">
    <property type="entry name" value="KN_HD"/>
</dbReference>
<evidence type="ECO:0000313" key="7">
    <source>
        <dbReference type="EnsemblMetazoa" id="CapteP100741"/>
    </source>
</evidence>
<dbReference type="InterPro" id="IPR050224">
    <property type="entry name" value="TALE_homeobox"/>
</dbReference>
<protein>
    <recommendedName>
        <fullName evidence="5">Homeobox domain-containing protein</fullName>
    </recommendedName>
</protein>
<reference evidence="6 8" key="2">
    <citation type="journal article" date="2013" name="Nature">
        <title>Insights into bilaterian evolution from three spiralian genomes.</title>
        <authorList>
            <person name="Simakov O."/>
            <person name="Marletaz F."/>
            <person name="Cho S.J."/>
            <person name="Edsinger-Gonzales E."/>
            <person name="Havlak P."/>
            <person name="Hellsten U."/>
            <person name="Kuo D.H."/>
            <person name="Larsson T."/>
            <person name="Lv J."/>
            <person name="Arendt D."/>
            <person name="Savage R."/>
            <person name="Osoegawa K."/>
            <person name="de Jong P."/>
            <person name="Grimwood J."/>
            <person name="Chapman J.A."/>
            <person name="Shapiro H."/>
            <person name="Aerts A."/>
            <person name="Otillar R.P."/>
            <person name="Terry A.Y."/>
            <person name="Boore J.L."/>
            <person name="Grigoriev I.V."/>
            <person name="Lindberg D.R."/>
            <person name="Seaver E.C."/>
            <person name="Weisblat D.A."/>
            <person name="Putnam N.H."/>
            <person name="Rokhsar D.S."/>
        </authorList>
    </citation>
    <scope>NUCLEOTIDE SEQUENCE</scope>
    <source>
        <strain evidence="6 8">I ESC-2004</strain>
    </source>
</reference>
<name>R7UUB9_CAPTE</name>
<dbReference type="GO" id="GO:0003677">
    <property type="term" value="F:DNA binding"/>
    <property type="evidence" value="ECO:0007669"/>
    <property type="project" value="UniProtKB-UniRule"/>
</dbReference>
<feature type="domain" description="Homeobox" evidence="5">
    <location>
        <begin position="1"/>
        <end position="58"/>
    </location>
</feature>
<keyword evidence="2 4" id="KW-0371">Homeobox</keyword>
<evidence type="ECO:0000256" key="2">
    <source>
        <dbReference type="ARBA" id="ARBA00023155"/>
    </source>
</evidence>
<dbReference type="GO" id="GO:0000981">
    <property type="term" value="F:DNA-binding transcription factor activity, RNA polymerase II-specific"/>
    <property type="evidence" value="ECO:0007669"/>
    <property type="project" value="InterPro"/>
</dbReference>
<dbReference type="EnsemblMetazoa" id="CapteT100741">
    <property type="protein sequence ID" value="CapteP100741"/>
    <property type="gene ID" value="CapteG100741"/>
</dbReference>
<evidence type="ECO:0000256" key="3">
    <source>
        <dbReference type="ARBA" id="ARBA00023242"/>
    </source>
</evidence>
<dbReference type="EMBL" id="KB297953">
    <property type="protein sequence ID" value="ELU09790.1"/>
    <property type="molecule type" value="Genomic_DNA"/>
</dbReference>
<dbReference type="InterPro" id="IPR017970">
    <property type="entry name" value="Homeobox_CS"/>
</dbReference>
<keyword evidence="8" id="KW-1185">Reference proteome</keyword>
<dbReference type="Gene3D" id="1.10.10.60">
    <property type="entry name" value="Homeodomain-like"/>
    <property type="match status" value="1"/>
</dbReference>
<dbReference type="SUPFAM" id="SSF46689">
    <property type="entry name" value="Homeodomain-like"/>
    <property type="match status" value="1"/>
</dbReference>
<dbReference type="STRING" id="283909.R7UUB9"/>
<dbReference type="AlphaFoldDB" id="R7UUB9"/>
<organism evidence="6">
    <name type="scientific">Capitella teleta</name>
    <name type="common">Polychaete worm</name>
    <dbReference type="NCBI Taxonomy" id="283909"/>
    <lineage>
        <taxon>Eukaryota</taxon>
        <taxon>Metazoa</taxon>
        <taxon>Spiralia</taxon>
        <taxon>Lophotrochozoa</taxon>
        <taxon>Annelida</taxon>
        <taxon>Polychaeta</taxon>
        <taxon>Sedentaria</taxon>
        <taxon>Scolecida</taxon>
        <taxon>Capitellidae</taxon>
        <taxon>Capitella</taxon>
    </lineage>
</organism>
<dbReference type="Proteomes" id="UP000014760">
    <property type="component" value="Unassembled WGS sequence"/>
</dbReference>
<dbReference type="HOGENOM" id="CLU_1887697_0_0_1"/>
<reference evidence="7" key="3">
    <citation type="submission" date="2015-06" db="UniProtKB">
        <authorList>
            <consortium name="EnsemblMetazoa"/>
        </authorList>
    </citation>
    <scope>IDENTIFICATION</scope>
</reference>
<dbReference type="PROSITE" id="PS00027">
    <property type="entry name" value="HOMEOBOX_1"/>
    <property type="match status" value="1"/>
</dbReference>
<reference evidence="8" key="1">
    <citation type="submission" date="2012-12" db="EMBL/GenBank/DDBJ databases">
        <authorList>
            <person name="Hellsten U."/>
            <person name="Grimwood J."/>
            <person name="Chapman J.A."/>
            <person name="Shapiro H."/>
            <person name="Aerts A."/>
            <person name="Otillar R.P."/>
            <person name="Terry A.Y."/>
            <person name="Boore J.L."/>
            <person name="Simakov O."/>
            <person name="Marletaz F."/>
            <person name="Cho S.-J."/>
            <person name="Edsinger-Gonzales E."/>
            <person name="Havlak P."/>
            <person name="Kuo D.-H."/>
            <person name="Larsson T."/>
            <person name="Lv J."/>
            <person name="Arendt D."/>
            <person name="Savage R."/>
            <person name="Osoegawa K."/>
            <person name="de Jong P."/>
            <person name="Lindberg D.R."/>
            <person name="Seaver E.C."/>
            <person name="Weisblat D.A."/>
            <person name="Putnam N.H."/>
            <person name="Grigoriev I.V."/>
            <person name="Rokhsar D.S."/>
        </authorList>
    </citation>
    <scope>NUCLEOTIDE SEQUENCE</scope>
    <source>
        <strain evidence="8">I ESC-2004</strain>
    </source>
</reference>
<evidence type="ECO:0000313" key="6">
    <source>
        <dbReference type="EMBL" id="ELU09790.1"/>
    </source>
</evidence>
<dbReference type="Pfam" id="PF05920">
    <property type="entry name" value="Homeobox_KN"/>
    <property type="match status" value="1"/>
</dbReference>
<gene>
    <name evidence="6" type="ORF">CAPTEDRAFT_100741</name>
</gene>
<accession>R7UUB9</accession>
<proteinExistence type="predicted"/>
<dbReference type="PROSITE" id="PS50071">
    <property type="entry name" value="HOMEOBOX_2"/>
    <property type="match status" value="1"/>
</dbReference>
<comment type="subcellular location">
    <subcellularLocation>
        <location evidence="4">Nucleus</location>
    </subcellularLocation>
</comment>
<sequence length="135" mass="15808">MPSFPETARRILQDWLDHHFAYPYPNQQEKESLSRSTGLTVQQVSTWYANHRRRLRQKGLLNTKMTHGCISSGPTKRQASQQSYGECGAVSFIHFILNDIHIYIRASDEIVTHGTIHRRFTINTTNERLRIWNLQ</sequence>
<dbReference type="SMART" id="SM00389">
    <property type="entry name" value="HOX"/>
    <property type="match status" value="1"/>
</dbReference>
<dbReference type="CDD" id="cd00086">
    <property type="entry name" value="homeodomain"/>
    <property type="match status" value="1"/>
</dbReference>
<feature type="DNA-binding region" description="Homeobox" evidence="4">
    <location>
        <begin position="3"/>
        <end position="59"/>
    </location>
</feature>
<dbReference type="GO" id="GO:0005634">
    <property type="term" value="C:nucleus"/>
    <property type="evidence" value="ECO:0007669"/>
    <property type="project" value="UniProtKB-SubCell"/>
</dbReference>
<keyword evidence="3 4" id="KW-0539">Nucleus</keyword>
<evidence type="ECO:0000259" key="5">
    <source>
        <dbReference type="PROSITE" id="PS50071"/>
    </source>
</evidence>